<dbReference type="GO" id="GO:0010468">
    <property type="term" value="P:regulation of gene expression"/>
    <property type="evidence" value="ECO:0007669"/>
    <property type="project" value="TreeGrafter"/>
</dbReference>
<reference evidence="10 11" key="2">
    <citation type="submission" date="2019-01" db="EMBL/GenBank/DDBJ databases">
        <title>The decoding of complex shrimp genome reveals the adaptation for benthos swimmer, frequently molting mechanism and breeding impact on genome.</title>
        <authorList>
            <person name="Sun Y."/>
            <person name="Gao Y."/>
            <person name="Yu Y."/>
        </authorList>
    </citation>
    <scope>NUCLEOTIDE SEQUENCE [LARGE SCALE GENOMIC DNA]</scope>
    <source>
        <tissue evidence="10">Muscle</tissue>
    </source>
</reference>
<evidence type="ECO:0000313" key="11">
    <source>
        <dbReference type="Proteomes" id="UP000283509"/>
    </source>
</evidence>
<dbReference type="InterPro" id="IPR013087">
    <property type="entry name" value="Znf_C2H2_type"/>
</dbReference>
<comment type="subcellular location">
    <subcellularLocation>
        <location evidence="1">Nucleus</location>
    </subcellularLocation>
</comment>
<feature type="domain" description="C2H2-type" evidence="9">
    <location>
        <begin position="673"/>
        <end position="698"/>
    </location>
</feature>
<feature type="domain" description="C2H2-type" evidence="9">
    <location>
        <begin position="942"/>
        <end position="970"/>
    </location>
</feature>
<evidence type="ECO:0000259" key="9">
    <source>
        <dbReference type="PROSITE" id="PS50157"/>
    </source>
</evidence>
<keyword evidence="5" id="KW-0862">Zinc</keyword>
<organism evidence="10 11">
    <name type="scientific">Penaeus vannamei</name>
    <name type="common">Whiteleg shrimp</name>
    <name type="synonym">Litopenaeus vannamei</name>
    <dbReference type="NCBI Taxonomy" id="6689"/>
    <lineage>
        <taxon>Eukaryota</taxon>
        <taxon>Metazoa</taxon>
        <taxon>Ecdysozoa</taxon>
        <taxon>Arthropoda</taxon>
        <taxon>Crustacea</taxon>
        <taxon>Multicrustacea</taxon>
        <taxon>Malacostraca</taxon>
        <taxon>Eumalacostraca</taxon>
        <taxon>Eucarida</taxon>
        <taxon>Decapoda</taxon>
        <taxon>Dendrobranchiata</taxon>
        <taxon>Penaeoidea</taxon>
        <taxon>Penaeidae</taxon>
        <taxon>Penaeus</taxon>
    </lineage>
</organism>
<evidence type="ECO:0000256" key="5">
    <source>
        <dbReference type="ARBA" id="ARBA00022833"/>
    </source>
</evidence>
<evidence type="ECO:0000256" key="8">
    <source>
        <dbReference type="SAM" id="MobiDB-lite"/>
    </source>
</evidence>
<evidence type="ECO:0000256" key="2">
    <source>
        <dbReference type="ARBA" id="ARBA00022723"/>
    </source>
</evidence>
<evidence type="ECO:0000256" key="6">
    <source>
        <dbReference type="ARBA" id="ARBA00023242"/>
    </source>
</evidence>
<dbReference type="PROSITE" id="PS00028">
    <property type="entry name" value="ZINC_FINGER_C2H2_1"/>
    <property type="match status" value="9"/>
</dbReference>
<dbReference type="PANTHER" id="PTHR16515:SF49">
    <property type="entry name" value="GASTRULA ZINC FINGER PROTEIN XLCGF49.1-LIKE-RELATED"/>
    <property type="match status" value="1"/>
</dbReference>
<dbReference type="GO" id="GO:0008270">
    <property type="term" value="F:zinc ion binding"/>
    <property type="evidence" value="ECO:0007669"/>
    <property type="project" value="UniProtKB-KW"/>
</dbReference>
<gene>
    <name evidence="10" type="ORF">C7M84_015811</name>
</gene>
<dbReference type="PANTHER" id="PTHR16515">
    <property type="entry name" value="PR DOMAIN ZINC FINGER PROTEIN"/>
    <property type="match status" value="1"/>
</dbReference>
<feature type="compositionally biased region" description="Polar residues" evidence="8">
    <location>
        <begin position="793"/>
        <end position="803"/>
    </location>
</feature>
<dbReference type="OrthoDB" id="6345942at2759"/>
<feature type="region of interest" description="Disordered" evidence="8">
    <location>
        <begin position="1"/>
        <end position="45"/>
    </location>
</feature>
<feature type="domain" description="C2H2-type" evidence="9">
    <location>
        <begin position="808"/>
        <end position="835"/>
    </location>
</feature>
<dbReference type="SUPFAM" id="SSF57667">
    <property type="entry name" value="beta-beta-alpha zinc fingers"/>
    <property type="match status" value="3"/>
</dbReference>
<feature type="region of interest" description="Disordered" evidence="8">
    <location>
        <begin position="414"/>
        <end position="442"/>
    </location>
</feature>
<feature type="region of interest" description="Disordered" evidence="8">
    <location>
        <begin position="643"/>
        <end position="663"/>
    </location>
</feature>
<dbReference type="AlphaFoldDB" id="A0A3R7SLS0"/>
<dbReference type="Proteomes" id="UP000283509">
    <property type="component" value="Unassembled WGS sequence"/>
</dbReference>
<comment type="caution">
    <text evidence="10">The sequence shown here is derived from an EMBL/GenBank/DDBJ whole genome shotgun (WGS) entry which is preliminary data.</text>
</comment>
<feature type="domain" description="C2H2-type" evidence="9">
    <location>
        <begin position="512"/>
        <end position="535"/>
    </location>
</feature>
<feature type="region of interest" description="Disordered" evidence="8">
    <location>
        <begin position="782"/>
        <end position="805"/>
    </location>
</feature>
<feature type="compositionally biased region" description="Basic residues" evidence="8">
    <location>
        <begin position="423"/>
        <end position="437"/>
    </location>
</feature>
<dbReference type="EMBL" id="QCYY01002982">
    <property type="protein sequence ID" value="ROT66193.1"/>
    <property type="molecule type" value="Genomic_DNA"/>
</dbReference>
<keyword evidence="11" id="KW-1185">Reference proteome</keyword>
<protein>
    <submittedName>
        <fullName evidence="10">Putative zinc finger protein 91-like</fullName>
    </submittedName>
</protein>
<keyword evidence="4 7" id="KW-0863">Zinc-finger</keyword>
<keyword evidence="6" id="KW-0539">Nucleus</keyword>
<dbReference type="Gene3D" id="3.30.160.60">
    <property type="entry name" value="Classic Zinc Finger"/>
    <property type="match status" value="6"/>
</dbReference>
<feature type="domain" description="C2H2-type" evidence="9">
    <location>
        <begin position="970"/>
        <end position="998"/>
    </location>
</feature>
<evidence type="ECO:0000256" key="4">
    <source>
        <dbReference type="ARBA" id="ARBA00022771"/>
    </source>
</evidence>
<sequence>MDQDTPVSVASPSESKPAIQSPQQENKDNLNNCGSNATSNTGQDLFSTGTSTSKIAIINAGVNGCSTAATSLSPVLLPSNSFLSWKDTHGIARKVKVIRVEQQSNASCTIPTAKVICTPTNLPQDLGTTSSATIMTPVATSVSSARPSIVVEGRSLMEEDGDPIASPLEQEMELSGEDQDNSSTKTVSVLGEPRDLGCNVTSANVSAITTTACTTKEGAEVDIHSSPVECEVSFSGEGETDRNIQPERKSKKIVMRKTKNSRLSKTLTFGHMRQEKQVHPCHLCGSLLFLGAPVHNVDLHQPLPLSSLLPSILLASLGMSCPLPRSNGVKLCQRCHDLLMEGDATYKKLQVVTERMREAWPAYILESKSMDNTLKGGVIATVPVNDEPIRPTTPPSLTTSRKYVPILPKAELHSEESVETARRARSKTQKSGTKKKPQSGEGNSHKLCICGLCGMDFYGEQDWCLHMAAVHHVQPRWLWYNLQATLKMQIGKELERPDPLPQQDYTDSRKIRKCHACGKTFSERHELVQHLREFHNMVVDDEFLASISGETAEQPQEPQPVAAVQIKTEVMWDQHDMDSQIWQPENDHAWQQDDHIKQAENSEAWQPGDDHTWQADDEHIGNTCSYEDARARLVAEEITLPKGNTRERSTEEAATSTIRNRLEEPRPSRGARWWCRACGQAFNSLGALHRHKQQNHPGMLRVASRTPKVEPLKETTERDAGMACQEEEQQLSLTCIVCGLNVQGKKNLKRHMEAEHEGSVVILEGDGCGGIINHRLNLTAAPEGEGDSEERQQVISQNLGQGKSKSKMSCRACGAAFANLVTLAKHQHEHHKEMVDEGGGPVGSVGIMMLECEVCERRMHGLSALRLHMTKVHRWPHKTGRQHRCKLCLYQGRTRRQLENHMRIKHGMDIMPHVECKLCGKSYTAGYLNRHVANMHENKKGFTCEFCGMKFNDNSSLKSHIYFEHANNRWKCEPCQLAFQKYHQLRQHNYYVHSTKVHTCNFCGKTYKRKSDHTEHIKRKHMEKVPTQCPKCPNSYLDRKKLRTHLMRKHGVPWEDTISRRFARIQQESNCLRARPGAVHPDSSSALSKNSKNLRILAQGDPEAQQEGDAHVEALAEEAGYNIVEVTEAPGDLHAMGDISYIILQAGEH</sequence>
<proteinExistence type="predicted"/>
<evidence type="ECO:0000256" key="7">
    <source>
        <dbReference type="PROSITE-ProRule" id="PRU00042"/>
    </source>
</evidence>
<accession>A0A3R7SLS0</accession>
<dbReference type="InterPro" id="IPR050331">
    <property type="entry name" value="Zinc_finger"/>
</dbReference>
<keyword evidence="3" id="KW-0677">Repeat</keyword>
<name>A0A3R7SLS0_PENVA</name>
<dbReference type="InterPro" id="IPR036236">
    <property type="entry name" value="Znf_C2H2_sf"/>
</dbReference>
<keyword evidence="2" id="KW-0479">Metal-binding</keyword>
<dbReference type="GO" id="GO:0005634">
    <property type="term" value="C:nucleus"/>
    <property type="evidence" value="ECO:0007669"/>
    <property type="project" value="UniProtKB-SubCell"/>
</dbReference>
<evidence type="ECO:0000313" key="10">
    <source>
        <dbReference type="EMBL" id="ROT66193.1"/>
    </source>
</evidence>
<evidence type="ECO:0000256" key="3">
    <source>
        <dbReference type="ARBA" id="ARBA00022737"/>
    </source>
</evidence>
<dbReference type="Pfam" id="PF00096">
    <property type="entry name" value="zf-C2H2"/>
    <property type="match status" value="1"/>
</dbReference>
<feature type="domain" description="C2H2-type" evidence="9">
    <location>
        <begin position="998"/>
        <end position="1026"/>
    </location>
</feature>
<evidence type="ECO:0000256" key="1">
    <source>
        <dbReference type="ARBA" id="ARBA00004123"/>
    </source>
</evidence>
<dbReference type="PROSITE" id="PS50157">
    <property type="entry name" value="ZINC_FINGER_C2H2_2"/>
    <property type="match status" value="6"/>
</dbReference>
<dbReference type="SMART" id="SM00355">
    <property type="entry name" value="ZnF_C2H2"/>
    <property type="match status" value="12"/>
</dbReference>
<reference evidence="10 11" key="1">
    <citation type="submission" date="2018-04" db="EMBL/GenBank/DDBJ databases">
        <authorList>
            <person name="Zhang X."/>
            <person name="Yuan J."/>
            <person name="Li F."/>
            <person name="Xiang J."/>
        </authorList>
    </citation>
    <scope>NUCLEOTIDE SEQUENCE [LARGE SCALE GENOMIC DNA]</scope>
    <source>
        <tissue evidence="10">Muscle</tissue>
    </source>
</reference>